<gene>
    <name evidence="2" type="ORF">J2Z49_000347</name>
</gene>
<keyword evidence="3" id="KW-1185">Reference proteome</keyword>
<comment type="caution">
    <text evidence="2">The sequence shown here is derived from an EMBL/GenBank/DDBJ whole genome shotgun (WGS) entry which is preliminary data.</text>
</comment>
<dbReference type="InterPro" id="IPR051928">
    <property type="entry name" value="NorD/CobT"/>
</dbReference>
<dbReference type="SUPFAM" id="SSF53300">
    <property type="entry name" value="vWA-like"/>
    <property type="match status" value="1"/>
</dbReference>
<feature type="domain" description="VWFA" evidence="1">
    <location>
        <begin position="767"/>
        <end position="969"/>
    </location>
</feature>
<dbReference type="InterPro" id="IPR002035">
    <property type="entry name" value="VWF_A"/>
</dbReference>
<evidence type="ECO:0000313" key="2">
    <source>
        <dbReference type="EMBL" id="MDQ0285254.1"/>
    </source>
</evidence>
<dbReference type="PANTHER" id="PTHR41248">
    <property type="entry name" value="NORD PROTEIN"/>
    <property type="match status" value="1"/>
</dbReference>
<accession>A0ABU0AXP0</accession>
<dbReference type="InterPro" id="IPR036465">
    <property type="entry name" value="vWFA_dom_sf"/>
</dbReference>
<dbReference type="CDD" id="cd01454">
    <property type="entry name" value="vWA_norD_type"/>
    <property type="match status" value="1"/>
</dbReference>
<evidence type="ECO:0000259" key="1">
    <source>
        <dbReference type="PROSITE" id="PS50234"/>
    </source>
</evidence>
<dbReference type="EMBL" id="JAUSUX010000002">
    <property type="protein sequence ID" value="MDQ0285254.1"/>
    <property type="molecule type" value="Genomic_DNA"/>
</dbReference>
<dbReference type="Proteomes" id="UP001225644">
    <property type="component" value="Unassembled WGS sequence"/>
</dbReference>
<organism evidence="2 3">
    <name type="scientific">Desulfofundulus luciae</name>
    <dbReference type="NCBI Taxonomy" id="74702"/>
    <lineage>
        <taxon>Bacteria</taxon>
        <taxon>Bacillati</taxon>
        <taxon>Bacillota</taxon>
        <taxon>Clostridia</taxon>
        <taxon>Eubacteriales</taxon>
        <taxon>Peptococcaceae</taxon>
        <taxon>Desulfofundulus</taxon>
    </lineage>
</organism>
<protein>
    <recommendedName>
        <fullName evidence="1">VWFA domain-containing protein</fullName>
    </recommendedName>
</protein>
<dbReference type="PANTHER" id="PTHR41248:SF1">
    <property type="entry name" value="NORD PROTEIN"/>
    <property type="match status" value="1"/>
</dbReference>
<dbReference type="PROSITE" id="PS50234">
    <property type="entry name" value="VWFA"/>
    <property type="match status" value="1"/>
</dbReference>
<proteinExistence type="predicted"/>
<dbReference type="RefSeq" id="WP_307399290.1">
    <property type="nucleotide sequence ID" value="NZ_JAUSUX010000002.1"/>
</dbReference>
<reference evidence="2 3" key="1">
    <citation type="submission" date="2023-07" db="EMBL/GenBank/DDBJ databases">
        <title>Genomic Encyclopedia of Type Strains, Phase IV (KMG-IV): sequencing the most valuable type-strain genomes for metagenomic binning, comparative biology and taxonomic classification.</title>
        <authorList>
            <person name="Goeker M."/>
        </authorList>
    </citation>
    <scope>NUCLEOTIDE SEQUENCE [LARGE SCALE GENOMIC DNA]</scope>
    <source>
        <strain evidence="2 3">DSM 12396</strain>
    </source>
</reference>
<dbReference type="SMART" id="SM00327">
    <property type="entry name" value="VWA"/>
    <property type="match status" value="1"/>
</dbReference>
<evidence type="ECO:0000313" key="3">
    <source>
        <dbReference type="Proteomes" id="UP001225644"/>
    </source>
</evidence>
<name>A0ABU0AXP0_9FIRM</name>
<sequence length="971" mass="109048">MSEIKDRAKHVWAVDKSTLEDVLDGKMNPVLREAWQQAVAILETAGDEEFYQHWLAGTGELMAASWEVIWEWLHRSPGTLGIVTPVALVPWARCSALVARYAPAEAVGLIRSGRRILAQIPPDIQQSLLEDCAILARINWPAATVFYASLPMLAQWSDKGAVKRWVQAGLALAGQDVEMGRAYFAAHSLWQKASFSDLFVPWVTWGQELARITPVMAQAYFTSTPVLAGALGEQFSTSFLAEWADWARFLAEQDVETAIAFLNSSPGVLGSGMGVALKEWAECGRELLTRDQKVARSFFEMTHRALQQATWPEVRAWVERAVRECGENAEKLAEMMALATRESMALLAGLRQGITLAEEERSLVTYGAALFERPVVIKPSNILPVEITGGDRLFATTDGRRVYLPENVNVFPAREKNQALLRLMLVHEMAHLAEGTYRLTAAELAEAARRTGLPEAQRGEVSCLEEWLDLFPDYALMRTVFELVEDARVDHLTRVRYPGLVREYHEFGRLAPVPFPSGTREAGLASLARLSLGQPAPEDMAIEPGLLLQQKIFANRSATVKDSLEVAAAWYRFLADKPAAGGEARYPQALYRGRLRPDLVAVNAEVEAESSPVKSRQRVESRLRVRPGPPGTATAYRTGKFYGALKSLLQGFFQEEYTAYRNVYYYDEWDVTVTGYKPDWCRVGEVVLQPSTRRFVEQTLRDYYGLISTLKRYFAMLRPDRFRRYRRQEEGEQEDIDAIVEAWAERAVGAPATGFMIRRDKRLRDVTVAFLLDLSGSTNQVLDNGKTILDIEKEAVIIMAEALEVIGDRYALYGFNGEGRQKVNFYIVKEFNEPYGQQVQQKFGGMVSDGLTRLGAAIRHATNKLQSVEAAVKLLLILSDGRPYDVDYCAAKGNSDLRSWLSADYTLYAREDCRMALREARMKCITPFCITVDRKGKEYLEEIFGPGGYVVIDDVTMLPEKLPLIYKKLTV</sequence>
<dbReference type="Gene3D" id="3.40.50.410">
    <property type="entry name" value="von Willebrand factor, type A domain"/>
    <property type="match status" value="1"/>
</dbReference>
<dbReference type="Pfam" id="PF00092">
    <property type="entry name" value="VWA"/>
    <property type="match status" value="1"/>
</dbReference>